<dbReference type="Proteomes" id="UP000779574">
    <property type="component" value="Unassembled WGS sequence"/>
</dbReference>
<sequence length="510" mass="56843">MASYSVPDPPPVIPPGFNPSNYVARLNHVTNQFDVRPRSRGKYSQLGLPSIDPTGGHTDLRVGPPSRAPDWHPLLEKWGLQVLEAAGFLNSTAYRGTAEGQMPLGRLTAALGNGPIHPLLREDMWHRLRAGEYALMEPAIRLASAILDDPETLCFFAGLMVPSDKMPFIYLQHIEGRCPIYGPSQPLDAAALADVYSKITDMREHMRWTLQDMNIMLGDRSAFGLTKPWVESNGKVAEGARGLGTRASVIQISRGYVDAMRMYFNSDPTLTELGRFINDTQYLASIPLEDTTCINEDSAIARSTILFADTLIHELTHAISGAYFNIIPMTIAGMPRGNHVYEPFFAGDRCNETGHAISSYIFRGNTIGINQWNIPQNYSSLWLQQHIGPLGLYWPDKWDRWIIDRGGNDSCRPRAVDAVEHDVLQRLFPVPQAHINKMFSRQMWQDEVHRFGLDAIRMPRLDKWSAEWTPGGKEKGIWGLGRDRWNDGPGPAPPSPPSPSTHSDDGGVAL</sequence>
<gene>
    <name evidence="2" type="ORF">KCU76_g13208</name>
</gene>
<reference evidence="2" key="1">
    <citation type="journal article" date="2021" name="J Fungi (Basel)">
        <title>Virulence traits and population genomics of the black yeast Aureobasidium melanogenum.</title>
        <authorList>
            <person name="Cernosa A."/>
            <person name="Sun X."/>
            <person name="Gostincar C."/>
            <person name="Fang C."/>
            <person name="Gunde-Cimerman N."/>
            <person name="Song Z."/>
        </authorList>
    </citation>
    <scope>NUCLEOTIDE SEQUENCE</scope>
    <source>
        <strain evidence="2">EXF-9911</strain>
    </source>
</reference>
<comment type="caution">
    <text evidence="2">The sequence shown here is derived from an EMBL/GenBank/DDBJ whole genome shotgun (WGS) entry which is preliminary data.</text>
</comment>
<feature type="non-terminal residue" evidence="2">
    <location>
        <position position="510"/>
    </location>
</feature>
<dbReference type="OrthoDB" id="10254945at2759"/>
<evidence type="ECO:0000313" key="2">
    <source>
        <dbReference type="EMBL" id="KAG9683285.1"/>
    </source>
</evidence>
<organism evidence="2 3">
    <name type="scientific">Aureobasidium melanogenum</name>
    <name type="common">Aureobasidium pullulans var. melanogenum</name>
    <dbReference type="NCBI Taxonomy" id="46634"/>
    <lineage>
        <taxon>Eukaryota</taxon>
        <taxon>Fungi</taxon>
        <taxon>Dikarya</taxon>
        <taxon>Ascomycota</taxon>
        <taxon>Pezizomycotina</taxon>
        <taxon>Dothideomycetes</taxon>
        <taxon>Dothideomycetidae</taxon>
        <taxon>Dothideales</taxon>
        <taxon>Saccotheciaceae</taxon>
        <taxon>Aureobasidium</taxon>
    </lineage>
</organism>
<proteinExistence type="predicted"/>
<reference evidence="2" key="2">
    <citation type="submission" date="2021-08" db="EMBL/GenBank/DDBJ databases">
        <authorList>
            <person name="Gostincar C."/>
            <person name="Sun X."/>
            <person name="Song Z."/>
            <person name="Gunde-Cimerman N."/>
        </authorList>
    </citation>
    <scope>NUCLEOTIDE SEQUENCE</scope>
    <source>
        <strain evidence="2">EXF-9911</strain>
    </source>
</reference>
<protein>
    <submittedName>
        <fullName evidence="2">Uncharacterized protein</fullName>
    </submittedName>
</protein>
<evidence type="ECO:0000256" key="1">
    <source>
        <dbReference type="SAM" id="MobiDB-lite"/>
    </source>
</evidence>
<dbReference type="AlphaFoldDB" id="A0A9P8E7Z2"/>
<accession>A0A9P8E7Z2</accession>
<feature type="compositionally biased region" description="Basic and acidic residues" evidence="1">
    <location>
        <begin position="472"/>
        <end position="486"/>
    </location>
</feature>
<feature type="compositionally biased region" description="Pro residues" evidence="1">
    <location>
        <begin position="490"/>
        <end position="499"/>
    </location>
</feature>
<feature type="region of interest" description="Disordered" evidence="1">
    <location>
        <begin position="472"/>
        <end position="510"/>
    </location>
</feature>
<name>A0A9P8E7Z2_AURME</name>
<feature type="region of interest" description="Disordered" evidence="1">
    <location>
        <begin position="37"/>
        <end position="58"/>
    </location>
</feature>
<evidence type="ECO:0000313" key="3">
    <source>
        <dbReference type="Proteomes" id="UP000779574"/>
    </source>
</evidence>
<dbReference type="EMBL" id="JAHFXF010000726">
    <property type="protein sequence ID" value="KAG9683285.1"/>
    <property type="molecule type" value="Genomic_DNA"/>
</dbReference>